<sequence length="66" mass="7456">MDDGCFTRLAPCPALIYYFDVMVGKSCLTRWPSGFQTWTSKLKTSPAHFAVQCLLLMPLTTDMEYG</sequence>
<evidence type="ECO:0000313" key="2">
    <source>
        <dbReference type="Proteomes" id="UP000494165"/>
    </source>
</evidence>
<accession>A0A8S1D3L7</accession>
<name>A0A8S1D3L7_9INSE</name>
<comment type="caution">
    <text evidence="1">The sequence shown here is derived from an EMBL/GenBank/DDBJ whole genome shotgun (WGS) entry which is preliminary data.</text>
</comment>
<evidence type="ECO:0000313" key="1">
    <source>
        <dbReference type="EMBL" id="CAB3374721.1"/>
    </source>
</evidence>
<gene>
    <name evidence="1" type="ORF">CLODIP_2_CD04799</name>
</gene>
<protein>
    <submittedName>
        <fullName evidence="1">Uncharacterized protein</fullName>
    </submittedName>
</protein>
<reference evidence="1 2" key="1">
    <citation type="submission" date="2020-04" db="EMBL/GenBank/DDBJ databases">
        <authorList>
            <person name="Alioto T."/>
            <person name="Alioto T."/>
            <person name="Gomez Garrido J."/>
        </authorList>
    </citation>
    <scope>NUCLEOTIDE SEQUENCE [LARGE SCALE GENOMIC DNA]</scope>
</reference>
<proteinExistence type="predicted"/>
<dbReference type="AlphaFoldDB" id="A0A8S1D3L7"/>
<keyword evidence="2" id="KW-1185">Reference proteome</keyword>
<dbReference type="Proteomes" id="UP000494165">
    <property type="component" value="Unassembled WGS sequence"/>
</dbReference>
<organism evidence="1 2">
    <name type="scientific">Cloeon dipterum</name>
    <dbReference type="NCBI Taxonomy" id="197152"/>
    <lineage>
        <taxon>Eukaryota</taxon>
        <taxon>Metazoa</taxon>
        <taxon>Ecdysozoa</taxon>
        <taxon>Arthropoda</taxon>
        <taxon>Hexapoda</taxon>
        <taxon>Insecta</taxon>
        <taxon>Pterygota</taxon>
        <taxon>Palaeoptera</taxon>
        <taxon>Ephemeroptera</taxon>
        <taxon>Pisciforma</taxon>
        <taxon>Baetidae</taxon>
        <taxon>Cloeon</taxon>
    </lineage>
</organism>
<dbReference type="EMBL" id="CADEPI010000103">
    <property type="protein sequence ID" value="CAB3374721.1"/>
    <property type="molecule type" value="Genomic_DNA"/>
</dbReference>